<dbReference type="EMBL" id="BAAAHK010000008">
    <property type="protein sequence ID" value="GAA0944601.1"/>
    <property type="molecule type" value="Genomic_DNA"/>
</dbReference>
<dbReference type="RefSeq" id="WP_343971618.1">
    <property type="nucleotide sequence ID" value="NZ_BAAAHK010000008.1"/>
</dbReference>
<name>A0ABP4B8W1_9ACTN</name>
<sequence length="147" mass="15854">MIDAEERYLALYDAMLDASEGAEARSDGTRLQFDSGAWALSAISAIAGAIATGYLGRFGEDLSESTRAKLKQIVAKKKAKPTHQSGLAEIQILVEVRVDISISEASTLAERNLIAARLRELGIAEGRIEKIIETVTQAITATDHRVL</sequence>
<evidence type="ECO:0000313" key="3">
    <source>
        <dbReference type="Proteomes" id="UP001500542"/>
    </source>
</evidence>
<organism evidence="2 3">
    <name type="scientific">Kribbella koreensis</name>
    <dbReference type="NCBI Taxonomy" id="57909"/>
    <lineage>
        <taxon>Bacteria</taxon>
        <taxon>Bacillati</taxon>
        <taxon>Actinomycetota</taxon>
        <taxon>Actinomycetes</taxon>
        <taxon>Propionibacteriales</taxon>
        <taxon>Kribbellaceae</taxon>
        <taxon>Kribbella</taxon>
    </lineage>
</organism>
<feature type="transmembrane region" description="Helical" evidence="1">
    <location>
        <begin position="36"/>
        <end position="55"/>
    </location>
</feature>
<keyword evidence="1" id="KW-0812">Transmembrane</keyword>
<proteinExistence type="predicted"/>
<dbReference type="Proteomes" id="UP001500542">
    <property type="component" value="Unassembled WGS sequence"/>
</dbReference>
<gene>
    <name evidence="2" type="ORF">GCM10009554_38880</name>
</gene>
<accession>A0ABP4B8W1</accession>
<keyword evidence="1" id="KW-0472">Membrane</keyword>
<protein>
    <submittedName>
        <fullName evidence="2">Uncharacterized protein</fullName>
    </submittedName>
</protein>
<comment type="caution">
    <text evidence="2">The sequence shown here is derived from an EMBL/GenBank/DDBJ whole genome shotgun (WGS) entry which is preliminary data.</text>
</comment>
<evidence type="ECO:0000256" key="1">
    <source>
        <dbReference type="SAM" id="Phobius"/>
    </source>
</evidence>
<keyword evidence="1" id="KW-1133">Transmembrane helix</keyword>
<reference evidence="3" key="1">
    <citation type="journal article" date="2019" name="Int. J. Syst. Evol. Microbiol.">
        <title>The Global Catalogue of Microorganisms (GCM) 10K type strain sequencing project: providing services to taxonomists for standard genome sequencing and annotation.</title>
        <authorList>
            <consortium name="The Broad Institute Genomics Platform"/>
            <consortium name="The Broad Institute Genome Sequencing Center for Infectious Disease"/>
            <person name="Wu L."/>
            <person name="Ma J."/>
        </authorList>
    </citation>
    <scope>NUCLEOTIDE SEQUENCE [LARGE SCALE GENOMIC DNA]</scope>
    <source>
        <strain evidence="3">JCM 10977</strain>
    </source>
</reference>
<evidence type="ECO:0000313" key="2">
    <source>
        <dbReference type="EMBL" id="GAA0944601.1"/>
    </source>
</evidence>
<keyword evidence="3" id="KW-1185">Reference proteome</keyword>